<name>A0A0F8WBB9_9ZZZZ</name>
<sequence>MDNSPETYQEPVRKDFLPSQEELAEVGKHVERVMNEYEHGEGKPIEKHEVVKQSLQQMVVEDMPNTEQSSNVLTPDVTESRLPVYMAGDQSSDEIKATVM</sequence>
<proteinExistence type="predicted"/>
<feature type="non-terminal residue" evidence="2">
    <location>
        <position position="100"/>
    </location>
</feature>
<protein>
    <submittedName>
        <fullName evidence="2">Uncharacterized protein</fullName>
    </submittedName>
</protein>
<dbReference type="EMBL" id="LAZR01066279">
    <property type="protein sequence ID" value="KKK53893.1"/>
    <property type="molecule type" value="Genomic_DNA"/>
</dbReference>
<evidence type="ECO:0000256" key="1">
    <source>
        <dbReference type="SAM" id="MobiDB-lite"/>
    </source>
</evidence>
<accession>A0A0F8WBB9</accession>
<evidence type="ECO:0000313" key="2">
    <source>
        <dbReference type="EMBL" id="KKK53893.1"/>
    </source>
</evidence>
<gene>
    <name evidence="2" type="ORF">LCGC14_3090220</name>
</gene>
<dbReference type="AlphaFoldDB" id="A0A0F8WBB9"/>
<reference evidence="2" key="1">
    <citation type="journal article" date="2015" name="Nature">
        <title>Complex archaea that bridge the gap between prokaryotes and eukaryotes.</title>
        <authorList>
            <person name="Spang A."/>
            <person name="Saw J.H."/>
            <person name="Jorgensen S.L."/>
            <person name="Zaremba-Niedzwiedzka K."/>
            <person name="Martijn J."/>
            <person name="Lind A.E."/>
            <person name="van Eijk R."/>
            <person name="Schleper C."/>
            <person name="Guy L."/>
            <person name="Ettema T.J."/>
        </authorList>
    </citation>
    <scope>NUCLEOTIDE SEQUENCE</scope>
</reference>
<comment type="caution">
    <text evidence="2">The sequence shown here is derived from an EMBL/GenBank/DDBJ whole genome shotgun (WGS) entry which is preliminary data.</text>
</comment>
<organism evidence="2">
    <name type="scientific">marine sediment metagenome</name>
    <dbReference type="NCBI Taxonomy" id="412755"/>
    <lineage>
        <taxon>unclassified sequences</taxon>
        <taxon>metagenomes</taxon>
        <taxon>ecological metagenomes</taxon>
    </lineage>
</organism>
<feature type="region of interest" description="Disordered" evidence="1">
    <location>
        <begin position="1"/>
        <end position="20"/>
    </location>
</feature>